<dbReference type="PANTHER" id="PTHR28152:SF1">
    <property type="entry name" value="HYDROXYACYL-THIOESTER DEHYDRATASE TYPE 2, MITOCHONDRIAL"/>
    <property type="match status" value="1"/>
</dbReference>
<organism evidence="2 3">
    <name type="scientific">Sinorhizobium mexicanum</name>
    <dbReference type="NCBI Taxonomy" id="375549"/>
    <lineage>
        <taxon>Bacteria</taxon>
        <taxon>Pseudomonadati</taxon>
        <taxon>Pseudomonadota</taxon>
        <taxon>Alphaproteobacteria</taxon>
        <taxon>Hyphomicrobiales</taxon>
        <taxon>Rhizobiaceae</taxon>
        <taxon>Sinorhizobium/Ensifer group</taxon>
        <taxon>Sinorhizobium</taxon>
    </lineage>
</organism>
<evidence type="ECO:0000259" key="1">
    <source>
        <dbReference type="Pfam" id="PF13452"/>
    </source>
</evidence>
<sequence>MSEGREQFAEWIGRSIESTDRLCADSSAARMLASILPQCVPGGDADVMPALWHWLLFPQIVPLALNDVDGHPMRGGFLPPVDLPRRMWAGGAVSFHRDLCFGDEVTRKSTIADVVMKEGRSGPLCFVTVEHRLSVADRLVIEERQDIVYRGHETPRAPAGSVSPAPSMAWTEAVAPSPVQLFRYSAATSNSHRIHYDRSYATAEEGYPGLVVHGPLLATLLANLAERRTGNRLASFSFRARRPVFDIAPFLICGESGPDRVMLAARGPDGDDCMQAEATLRTPADGDR</sequence>
<feature type="domain" description="FAS1-like dehydratase" evidence="1">
    <location>
        <begin position="52"/>
        <end position="141"/>
    </location>
</feature>
<keyword evidence="2" id="KW-0614">Plasmid</keyword>
<dbReference type="EMBL" id="CP041241">
    <property type="protein sequence ID" value="QLL65700.1"/>
    <property type="molecule type" value="Genomic_DNA"/>
</dbReference>
<geneLocation type="plasmid" evidence="3">
    <name>pemeittgr7c</name>
</geneLocation>
<evidence type="ECO:0000313" key="3">
    <source>
        <dbReference type="Proteomes" id="UP000510721"/>
    </source>
</evidence>
<dbReference type="InterPro" id="IPR029069">
    <property type="entry name" value="HotDog_dom_sf"/>
</dbReference>
<dbReference type="InterPro" id="IPR052741">
    <property type="entry name" value="Mitochondrial_HTD2"/>
</dbReference>
<dbReference type="PANTHER" id="PTHR28152">
    <property type="entry name" value="HYDROXYACYL-THIOESTER DEHYDRATASE TYPE 2, MITOCHONDRIAL"/>
    <property type="match status" value="1"/>
</dbReference>
<gene>
    <name evidence="2" type="ORF">FKV68_30915</name>
</gene>
<dbReference type="SUPFAM" id="SSF54637">
    <property type="entry name" value="Thioesterase/thiol ester dehydrase-isomerase"/>
    <property type="match status" value="2"/>
</dbReference>
<evidence type="ECO:0000313" key="2">
    <source>
        <dbReference type="EMBL" id="QLL65700.1"/>
    </source>
</evidence>
<dbReference type="Gene3D" id="3.10.129.10">
    <property type="entry name" value="Hotdog Thioesterase"/>
    <property type="match status" value="2"/>
</dbReference>
<protein>
    <recommendedName>
        <fullName evidence="1">FAS1-like dehydratase domain-containing protein</fullName>
    </recommendedName>
</protein>
<dbReference type="RefSeq" id="WP_180942596.1">
    <property type="nucleotide sequence ID" value="NZ_CP041241.1"/>
</dbReference>
<dbReference type="Proteomes" id="UP000510721">
    <property type="component" value="Plasmid pEmeITTGR7c"/>
</dbReference>
<reference evidence="2 3" key="1">
    <citation type="submission" date="2019-06" db="EMBL/GenBank/DDBJ databases">
        <title>Complete genome sequence of Ensifer mexicanus ITTG R7 isolated from nodules of Acacia angustissima (Mill.) Kuntze.</title>
        <authorList>
            <person name="Rincon-Rosales R."/>
            <person name="Rogel M.A."/>
            <person name="Guerrero G."/>
            <person name="Rincon-Molina C.I."/>
            <person name="Lopez-Lopez A."/>
            <person name="Martinez-Romero E."/>
        </authorList>
    </citation>
    <scope>NUCLEOTIDE SEQUENCE [LARGE SCALE GENOMIC DNA]</scope>
    <source>
        <strain evidence="2 3">ITTG R7</strain>
        <plasmid evidence="3">pemeittgr7c</plasmid>
    </source>
</reference>
<dbReference type="InterPro" id="IPR039569">
    <property type="entry name" value="FAS1-like_DH_region"/>
</dbReference>
<proteinExistence type="predicted"/>
<dbReference type="KEGG" id="emx:FKV68_30915"/>
<dbReference type="GO" id="GO:0019171">
    <property type="term" value="F:(3R)-hydroxyacyl-[acyl-carrier-protein] dehydratase activity"/>
    <property type="evidence" value="ECO:0007669"/>
    <property type="project" value="TreeGrafter"/>
</dbReference>
<keyword evidence="3" id="KW-1185">Reference proteome</keyword>
<accession>A0A859QSP2</accession>
<dbReference type="Pfam" id="PF13452">
    <property type="entry name" value="FAS1_DH_region"/>
    <property type="match status" value="1"/>
</dbReference>
<dbReference type="AlphaFoldDB" id="A0A859QSP2"/>
<name>A0A859QSP2_9HYPH</name>